<evidence type="ECO:0000313" key="2">
    <source>
        <dbReference type="EMBL" id="RCW30039.1"/>
    </source>
</evidence>
<feature type="transmembrane region" description="Helical" evidence="1">
    <location>
        <begin position="209"/>
        <end position="232"/>
    </location>
</feature>
<feature type="transmembrane region" description="Helical" evidence="1">
    <location>
        <begin position="150"/>
        <end position="170"/>
    </location>
</feature>
<evidence type="ECO:0000256" key="1">
    <source>
        <dbReference type="SAM" id="Phobius"/>
    </source>
</evidence>
<feature type="transmembrane region" description="Helical" evidence="1">
    <location>
        <begin position="90"/>
        <end position="108"/>
    </location>
</feature>
<feature type="transmembrane region" description="Helical" evidence="1">
    <location>
        <begin position="284"/>
        <end position="305"/>
    </location>
</feature>
<feature type="transmembrane region" description="Helical" evidence="1">
    <location>
        <begin position="395"/>
        <end position="417"/>
    </location>
</feature>
<dbReference type="AlphaFoldDB" id="A0A368UMQ4"/>
<keyword evidence="1" id="KW-1133">Transmembrane helix</keyword>
<feature type="transmembrane region" description="Helical" evidence="1">
    <location>
        <begin position="317"/>
        <end position="336"/>
    </location>
</feature>
<dbReference type="Proteomes" id="UP000252733">
    <property type="component" value="Unassembled WGS sequence"/>
</dbReference>
<proteinExistence type="predicted"/>
<feature type="transmembrane region" description="Helical" evidence="1">
    <location>
        <begin position="114"/>
        <end position="134"/>
    </location>
</feature>
<accession>A0A368UMQ4</accession>
<feature type="transmembrane region" description="Helical" evidence="1">
    <location>
        <begin position="62"/>
        <end position="78"/>
    </location>
</feature>
<feature type="transmembrane region" description="Helical" evidence="1">
    <location>
        <begin position="343"/>
        <end position="366"/>
    </location>
</feature>
<dbReference type="EMBL" id="QPIZ01000024">
    <property type="protein sequence ID" value="RCW30039.1"/>
    <property type="molecule type" value="Genomic_DNA"/>
</dbReference>
<keyword evidence="1" id="KW-0812">Transmembrane</keyword>
<feature type="transmembrane region" description="Helical" evidence="1">
    <location>
        <begin position="24"/>
        <end position="42"/>
    </location>
</feature>
<feature type="transmembrane region" description="Helical" evidence="1">
    <location>
        <begin position="239"/>
        <end position="255"/>
    </location>
</feature>
<keyword evidence="3" id="KW-1185">Reference proteome</keyword>
<organism evidence="2 3">
    <name type="scientific">Marinilabilia salmonicolor</name>
    <dbReference type="NCBI Taxonomy" id="989"/>
    <lineage>
        <taxon>Bacteria</taxon>
        <taxon>Pseudomonadati</taxon>
        <taxon>Bacteroidota</taxon>
        <taxon>Bacteroidia</taxon>
        <taxon>Marinilabiliales</taxon>
        <taxon>Marinilabiliaceae</taxon>
        <taxon>Marinilabilia</taxon>
    </lineage>
</organism>
<evidence type="ECO:0000313" key="3">
    <source>
        <dbReference type="Proteomes" id="UP000252733"/>
    </source>
</evidence>
<keyword evidence="1" id="KW-0472">Membrane</keyword>
<feature type="transmembrane region" description="Helical" evidence="1">
    <location>
        <begin position="261"/>
        <end position="277"/>
    </location>
</feature>
<sequence>MGILLIIIFNYGVLIYSFFKQKTWLFVEAMLLFILFYDFLFIKASYVLCDNLVYILKSWQEYFLLITVLFILLRYFFYGNFKIKITKENVVILLLIFLSIYSGLVGFFSGKNLLNMFLSWRSFLLPVLLFILIAKSSRLQNLPLKRLNKFLLIIGFFITGHSIIQFFFFAGDLSSLWFYDYFDKIKDGFIDKSYFNFIRDNKLRATSFYVSPLIFSMVQGLFFLLSFFNFLFKKKIAKVIYLLLSLFFGYGIYLSNTRIGIIMLFIGIFCGLLIYYFPKIKISFVILVPILGVLFTFLMLIFGVVGDLSALGRLKQYVDLYLLFTPLGYGLADLKVTTYYDSWYISILFLFGIFALIYILVHYLLINELFSKKINFADIHEQIIWYTTVSYAFSFIYIFAFQYTIGGPPLLLLYLLIQIVKTRRSETLALMQY</sequence>
<name>A0A368UMQ4_9BACT</name>
<comment type="caution">
    <text evidence="2">The sequence shown here is derived from an EMBL/GenBank/DDBJ whole genome shotgun (WGS) entry which is preliminary data.</text>
</comment>
<gene>
    <name evidence="2" type="ORF">DFO77_12451</name>
</gene>
<protein>
    <submittedName>
        <fullName evidence="2">Uncharacterized protein</fullName>
    </submittedName>
</protein>
<dbReference type="RefSeq" id="WP_114437730.1">
    <property type="nucleotide sequence ID" value="NZ_QPIZ01000024.1"/>
</dbReference>
<reference evidence="2 3" key="1">
    <citation type="submission" date="2018-07" db="EMBL/GenBank/DDBJ databases">
        <title>Freshwater and sediment microbial communities from various areas in North America, analyzing microbe dynamics in response to fracking.</title>
        <authorList>
            <person name="Lamendella R."/>
        </authorList>
    </citation>
    <scope>NUCLEOTIDE SEQUENCE [LARGE SCALE GENOMIC DNA]</scope>
    <source>
        <strain evidence="2 3">160A</strain>
    </source>
</reference>